<keyword evidence="6" id="KW-0255">Endonuclease</keyword>
<dbReference type="SUPFAM" id="SSF116734">
    <property type="entry name" value="DNA methylase specificity domain"/>
    <property type="match status" value="2"/>
</dbReference>
<evidence type="ECO:0000259" key="5">
    <source>
        <dbReference type="Pfam" id="PF01420"/>
    </source>
</evidence>
<dbReference type="GO" id="GO:0004519">
    <property type="term" value="F:endonuclease activity"/>
    <property type="evidence" value="ECO:0007669"/>
    <property type="project" value="UniProtKB-KW"/>
</dbReference>
<evidence type="ECO:0000313" key="6">
    <source>
        <dbReference type="EMBL" id="MEJ6347706.1"/>
    </source>
</evidence>
<dbReference type="RefSeq" id="WP_339968121.1">
    <property type="nucleotide sequence ID" value="NZ_JAWMWG010000001.1"/>
</dbReference>
<feature type="domain" description="Type I restriction modification DNA specificity" evidence="5">
    <location>
        <begin position="198"/>
        <end position="359"/>
    </location>
</feature>
<dbReference type="EMBL" id="JAWMWG010000001">
    <property type="protein sequence ID" value="MEJ6347706.1"/>
    <property type="molecule type" value="Genomic_DNA"/>
</dbReference>
<dbReference type="PANTHER" id="PTHR30408:SF12">
    <property type="entry name" value="TYPE I RESTRICTION ENZYME MJAVIII SPECIFICITY SUBUNIT"/>
    <property type="match status" value="1"/>
</dbReference>
<dbReference type="InterPro" id="IPR000055">
    <property type="entry name" value="Restrct_endonuc_typeI_TRD"/>
</dbReference>
<comment type="caution">
    <text evidence="6">The sequence shown here is derived from an EMBL/GenBank/DDBJ whole genome shotgun (WGS) entry which is preliminary data.</text>
</comment>
<organism evidence="6 7">
    <name type="scientific">Holzapfeliella saturejae</name>
    <dbReference type="NCBI Taxonomy" id="3082953"/>
    <lineage>
        <taxon>Bacteria</taxon>
        <taxon>Bacillati</taxon>
        <taxon>Bacillota</taxon>
        <taxon>Bacilli</taxon>
        <taxon>Lactobacillales</taxon>
        <taxon>Lactobacillaceae</taxon>
        <taxon>Holzapfeliella</taxon>
    </lineage>
</organism>
<sequence length="370" mass="42881">MNKERLVPQLRFKGFEGEWEKKTFGDVFNYERPDKYIVDSDEYDTVGTPVLTANKSFVLGYTHEDGAYDKGDSVIFDDFTLDSKYVDFNYKVKSSALKILTAKQGNLRYLYELLASTHINQEGHSRHYISVVQPFKIKVAPLDEQQKIGSFFEKMDKLIEFYKSNIQNKILYKKSILQKIIPRQESGFARLRFNYFSDKWNSKKIKNIADILDNKRVPITASKRENGKIPYYGANGIQDYVKNYTHEGFFTLIAEDGASDVLDYPVYYVEGKIWVNNHAHVLSGKNHVADTRFLSVILKCVDYSKYVTGGGRKKLNGNVLKTISIKIPSLPEQQKIGQLFQKLDQEINLYEQKIEQLKQLKKGYLQKLFC</sequence>
<accession>A0ABU8SE87</accession>
<keyword evidence="7" id="KW-1185">Reference proteome</keyword>
<comment type="similarity">
    <text evidence="1">Belongs to the type-I restriction system S methylase family.</text>
</comment>
<dbReference type="Proteomes" id="UP001377804">
    <property type="component" value="Unassembled WGS sequence"/>
</dbReference>
<dbReference type="InterPro" id="IPR044946">
    <property type="entry name" value="Restrct_endonuc_typeI_TRD_sf"/>
</dbReference>
<reference evidence="6 7" key="1">
    <citation type="submission" date="2023-10" db="EMBL/GenBank/DDBJ databases">
        <title>Holzapfeliella saturejae sp. nov. isolated from Satureja montana flowers.</title>
        <authorList>
            <person name="Alcantara C."/>
            <person name="Zuniga M."/>
            <person name="Landete J.M."/>
            <person name="Monedero V."/>
        </authorList>
    </citation>
    <scope>NUCLEOTIDE SEQUENCE [LARGE SCALE GENOMIC DNA]</scope>
    <source>
        <strain evidence="6 7">He02</strain>
    </source>
</reference>
<evidence type="ECO:0000313" key="7">
    <source>
        <dbReference type="Proteomes" id="UP001377804"/>
    </source>
</evidence>
<gene>
    <name evidence="6" type="ORF">R4Y45_00320</name>
</gene>
<dbReference type="Gene3D" id="1.10.287.1120">
    <property type="entry name" value="Bipartite methylase S protein"/>
    <property type="match status" value="1"/>
</dbReference>
<evidence type="ECO:0000256" key="1">
    <source>
        <dbReference type="ARBA" id="ARBA00010923"/>
    </source>
</evidence>
<feature type="coiled-coil region" evidence="4">
    <location>
        <begin position="340"/>
        <end position="367"/>
    </location>
</feature>
<dbReference type="InterPro" id="IPR052021">
    <property type="entry name" value="Type-I_RS_S_subunit"/>
</dbReference>
<proteinExistence type="inferred from homology"/>
<dbReference type="Pfam" id="PF01420">
    <property type="entry name" value="Methylase_S"/>
    <property type="match status" value="2"/>
</dbReference>
<dbReference type="CDD" id="cd17262">
    <property type="entry name" value="RMtype1_S_Aco12261I-TRD2-CR2"/>
    <property type="match status" value="1"/>
</dbReference>
<keyword evidence="3" id="KW-0238">DNA-binding</keyword>
<name>A0ABU8SE87_9LACO</name>
<keyword evidence="2" id="KW-0680">Restriction system</keyword>
<dbReference type="PANTHER" id="PTHR30408">
    <property type="entry name" value="TYPE-1 RESTRICTION ENZYME ECOKI SPECIFICITY PROTEIN"/>
    <property type="match status" value="1"/>
</dbReference>
<evidence type="ECO:0000256" key="4">
    <source>
        <dbReference type="SAM" id="Coils"/>
    </source>
</evidence>
<dbReference type="Gene3D" id="3.90.220.20">
    <property type="entry name" value="DNA methylase specificity domains"/>
    <property type="match status" value="2"/>
</dbReference>
<keyword evidence="6" id="KW-0540">Nuclease</keyword>
<keyword evidence="4" id="KW-0175">Coiled coil</keyword>
<evidence type="ECO:0000256" key="2">
    <source>
        <dbReference type="ARBA" id="ARBA00022747"/>
    </source>
</evidence>
<protein>
    <submittedName>
        <fullName evidence="6">Restriction endonuclease subunit S</fullName>
    </submittedName>
</protein>
<feature type="domain" description="Type I restriction modification DNA specificity" evidence="5">
    <location>
        <begin position="18"/>
        <end position="170"/>
    </location>
</feature>
<keyword evidence="6" id="KW-0378">Hydrolase</keyword>
<evidence type="ECO:0000256" key="3">
    <source>
        <dbReference type="ARBA" id="ARBA00023125"/>
    </source>
</evidence>